<dbReference type="PROSITE" id="PS51782">
    <property type="entry name" value="LYSM"/>
    <property type="match status" value="1"/>
</dbReference>
<dbReference type="Pfam" id="PF01476">
    <property type="entry name" value="LysM"/>
    <property type="match status" value="1"/>
</dbReference>
<dbReference type="CDD" id="cd00118">
    <property type="entry name" value="LysM"/>
    <property type="match status" value="1"/>
</dbReference>
<evidence type="ECO:0000256" key="1">
    <source>
        <dbReference type="ARBA" id="ARBA00022669"/>
    </source>
</evidence>
<evidence type="ECO:0000313" key="6">
    <source>
        <dbReference type="Proteomes" id="UP000289738"/>
    </source>
</evidence>
<name>A0A445DRH5_ARAHY</name>
<dbReference type="InterPro" id="IPR036779">
    <property type="entry name" value="LysM_dom_sf"/>
</dbReference>
<feature type="signal peptide" evidence="3">
    <location>
        <begin position="1"/>
        <end position="29"/>
    </location>
</feature>
<dbReference type="Gene3D" id="3.10.350.10">
    <property type="entry name" value="LysM domain"/>
    <property type="match status" value="1"/>
</dbReference>
<dbReference type="GO" id="GO:0008061">
    <property type="term" value="F:chitin binding"/>
    <property type="evidence" value="ECO:0007669"/>
    <property type="project" value="UniProtKB-KW"/>
</dbReference>
<dbReference type="PANTHER" id="PTHR34997:SF1">
    <property type="entry name" value="PEPTIDOGLYCAN-BINDING LYSIN DOMAIN"/>
    <property type="match status" value="1"/>
</dbReference>
<feature type="domain" description="LysM" evidence="4">
    <location>
        <begin position="43"/>
        <end position="87"/>
    </location>
</feature>
<dbReference type="InterPro" id="IPR018392">
    <property type="entry name" value="LysM"/>
</dbReference>
<comment type="caution">
    <text evidence="5">The sequence shown here is derived from an EMBL/GenBank/DDBJ whole genome shotgun (WGS) entry which is preliminary data.</text>
</comment>
<keyword evidence="6" id="KW-1185">Reference proteome</keyword>
<dbReference type="SMR" id="A0A445DRH5"/>
<dbReference type="SMART" id="SM00257">
    <property type="entry name" value="LysM"/>
    <property type="match status" value="1"/>
</dbReference>
<dbReference type="SUPFAM" id="SSF54106">
    <property type="entry name" value="LysM domain"/>
    <property type="match status" value="1"/>
</dbReference>
<keyword evidence="1" id="KW-0147">Chitin-binding</keyword>
<proteinExistence type="predicted"/>
<gene>
    <name evidence="5" type="ORF">Ahy_A03g011694</name>
</gene>
<dbReference type="Gramene" id="arahy.Tifrunner.gnm2.ann2.Ah03g455800.1">
    <property type="protein sequence ID" value="arahy.Tifrunner.gnm2.ann2.Ah03g455800.1-CDS"/>
    <property type="gene ID" value="arahy.Tifrunner.gnm2.ann2.Ah03g455800"/>
</dbReference>
<accession>A0A445DRH5</accession>
<keyword evidence="3" id="KW-0732">Signal</keyword>
<organism evidence="5 6">
    <name type="scientific">Arachis hypogaea</name>
    <name type="common">Peanut</name>
    <dbReference type="NCBI Taxonomy" id="3818"/>
    <lineage>
        <taxon>Eukaryota</taxon>
        <taxon>Viridiplantae</taxon>
        <taxon>Streptophyta</taxon>
        <taxon>Embryophyta</taxon>
        <taxon>Tracheophyta</taxon>
        <taxon>Spermatophyta</taxon>
        <taxon>Magnoliopsida</taxon>
        <taxon>eudicotyledons</taxon>
        <taxon>Gunneridae</taxon>
        <taxon>Pentapetalae</taxon>
        <taxon>rosids</taxon>
        <taxon>fabids</taxon>
        <taxon>Fabales</taxon>
        <taxon>Fabaceae</taxon>
        <taxon>Papilionoideae</taxon>
        <taxon>50 kb inversion clade</taxon>
        <taxon>dalbergioids sensu lato</taxon>
        <taxon>Dalbergieae</taxon>
        <taxon>Pterocarpus clade</taxon>
        <taxon>Arachis</taxon>
    </lineage>
</organism>
<dbReference type="STRING" id="3818.A0A445DRH5"/>
<dbReference type="AlphaFoldDB" id="A0A445DRH5"/>
<dbReference type="Proteomes" id="UP000289738">
    <property type="component" value="Chromosome A03"/>
</dbReference>
<feature type="chain" id="PRO_5019298162" description="LysM domain-containing protein" evidence="3">
    <location>
        <begin position="30"/>
        <end position="92"/>
    </location>
</feature>
<sequence length="92" mass="9960">MAKTIDSSISSILISSFLLMMLLTPMVAAGQPTPSPRVPLCKVIHGVQQGETCASLTQDFSIDMPHFLQINPNINCNTIFVGQWVCVNGKLV</sequence>
<evidence type="ECO:0000259" key="4">
    <source>
        <dbReference type="PROSITE" id="PS51782"/>
    </source>
</evidence>
<evidence type="ECO:0000256" key="2">
    <source>
        <dbReference type="ARBA" id="ARBA00023026"/>
    </source>
</evidence>
<dbReference type="EMBL" id="SDMP01000003">
    <property type="protein sequence ID" value="RYR65769.1"/>
    <property type="molecule type" value="Genomic_DNA"/>
</dbReference>
<keyword evidence="2" id="KW-0843">Virulence</keyword>
<protein>
    <recommendedName>
        <fullName evidence="4">LysM domain-containing protein</fullName>
    </recommendedName>
</protein>
<evidence type="ECO:0000313" key="5">
    <source>
        <dbReference type="EMBL" id="RYR65769.1"/>
    </source>
</evidence>
<dbReference type="PANTHER" id="PTHR34997">
    <property type="entry name" value="AM15"/>
    <property type="match status" value="1"/>
</dbReference>
<evidence type="ECO:0000256" key="3">
    <source>
        <dbReference type="SAM" id="SignalP"/>
    </source>
</evidence>
<dbReference type="InterPro" id="IPR052210">
    <property type="entry name" value="LysM1-like"/>
</dbReference>
<reference evidence="5 6" key="1">
    <citation type="submission" date="2019-01" db="EMBL/GenBank/DDBJ databases">
        <title>Sequencing of cultivated peanut Arachis hypogaea provides insights into genome evolution and oil improvement.</title>
        <authorList>
            <person name="Chen X."/>
        </authorList>
    </citation>
    <scope>NUCLEOTIDE SEQUENCE [LARGE SCALE GENOMIC DNA]</scope>
    <source>
        <strain evidence="6">cv. Fuhuasheng</strain>
        <tissue evidence="5">Leaves</tissue>
    </source>
</reference>